<evidence type="ECO:0000313" key="2">
    <source>
        <dbReference type="EMBL" id="RKQ59909.1"/>
    </source>
</evidence>
<keyword evidence="3" id="KW-1185">Reference proteome</keyword>
<sequence>MITNILKLSEIKKDPALLVGLARPAIITKYGSPLAYVLPPKRMNQLLEREENNKTLQEAIKSCKSNLQVAIREAKYGYGDVVLSHIASAIDDISHLCESDKDE</sequence>
<name>A0A420W5G3_9BACT</name>
<dbReference type="AlphaFoldDB" id="A0A420W5G3"/>
<dbReference type="Proteomes" id="UP000280881">
    <property type="component" value="Unassembled WGS sequence"/>
</dbReference>
<gene>
    <name evidence="2" type="ORF">C7457_1697</name>
</gene>
<evidence type="ECO:0000313" key="3">
    <source>
        <dbReference type="Proteomes" id="UP000280881"/>
    </source>
</evidence>
<dbReference type="RefSeq" id="WP_121171984.1">
    <property type="nucleotide sequence ID" value="NZ_RBIE01000006.1"/>
</dbReference>
<accession>A0A420W5G3</accession>
<dbReference type="InterPro" id="IPR036165">
    <property type="entry name" value="YefM-like_sf"/>
</dbReference>
<protein>
    <recommendedName>
        <fullName evidence="4">Antitoxin Phd_YefM of type II toxin-antitoxin system</fullName>
    </recommendedName>
</protein>
<dbReference type="EMBL" id="RBIE01000006">
    <property type="protein sequence ID" value="RKQ59909.1"/>
    <property type="molecule type" value="Genomic_DNA"/>
</dbReference>
<evidence type="ECO:0008006" key="4">
    <source>
        <dbReference type="Google" id="ProtNLM"/>
    </source>
</evidence>
<organism evidence="2 3">
    <name type="scientific">Thermovibrio guaymasensis</name>
    <dbReference type="NCBI Taxonomy" id="240167"/>
    <lineage>
        <taxon>Bacteria</taxon>
        <taxon>Pseudomonadati</taxon>
        <taxon>Aquificota</taxon>
        <taxon>Aquificia</taxon>
        <taxon>Desulfurobacteriales</taxon>
        <taxon>Desulfurobacteriaceae</taxon>
        <taxon>Thermovibrio</taxon>
    </lineage>
</organism>
<proteinExistence type="inferred from homology"/>
<dbReference type="SUPFAM" id="SSF143120">
    <property type="entry name" value="YefM-like"/>
    <property type="match status" value="1"/>
</dbReference>
<comment type="caution">
    <text evidence="2">The sequence shown here is derived from an EMBL/GenBank/DDBJ whole genome shotgun (WGS) entry which is preliminary data.</text>
</comment>
<comment type="similarity">
    <text evidence="1">Belongs to the phD/YefM antitoxin family.</text>
</comment>
<evidence type="ECO:0000256" key="1">
    <source>
        <dbReference type="ARBA" id="ARBA00009981"/>
    </source>
</evidence>
<reference evidence="2 3" key="1">
    <citation type="submission" date="2018-10" db="EMBL/GenBank/DDBJ databases">
        <title>Genomic Encyclopedia of Type Strains, Phase IV (KMG-IV): sequencing the most valuable type-strain genomes for metagenomic binning, comparative biology and taxonomic classification.</title>
        <authorList>
            <person name="Goeker M."/>
        </authorList>
    </citation>
    <scope>NUCLEOTIDE SEQUENCE [LARGE SCALE GENOMIC DNA]</scope>
    <source>
        <strain evidence="2 3">DSM 15521</strain>
    </source>
</reference>